<dbReference type="SUPFAM" id="SSF81901">
    <property type="entry name" value="HCP-like"/>
    <property type="match status" value="2"/>
</dbReference>
<protein>
    <recommendedName>
        <fullName evidence="4">HCP-like protein</fullName>
    </recommendedName>
</protein>
<name>A0A8H7QZB9_9FUNG</name>
<dbReference type="PANTHER" id="PTHR11102:SF160">
    <property type="entry name" value="ERAD-ASSOCIATED E3 UBIQUITIN-PROTEIN LIGASE COMPONENT HRD3"/>
    <property type="match status" value="1"/>
</dbReference>
<evidence type="ECO:0000313" key="2">
    <source>
        <dbReference type="EMBL" id="KAG2201072.1"/>
    </source>
</evidence>
<keyword evidence="3" id="KW-1185">Reference proteome</keyword>
<dbReference type="AlphaFoldDB" id="A0A8H7QZB9"/>
<comment type="caution">
    <text evidence="2">The sequence shown here is derived from an EMBL/GenBank/DDBJ whole genome shotgun (WGS) entry which is preliminary data.</text>
</comment>
<dbReference type="InterPro" id="IPR050767">
    <property type="entry name" value="Sel1_AlgK"/>
</dbReference>
<evidence type="ECO:0000313" key="3">
    <source>
        <dbReference type="Proteomes" id="UP000603453"/>
    </source>
</evidence>
<evidence type="ECO:0000256" key="1">
    <source>
        <dbReference type="ARBA" id="ARBA00038101"/>
    </source>
</evidence>
<dbReference type="Proteomes" id="UP000603453">
    <property type="component" value="Unassembled WGS sequence"/>
</dbReference>
<sequence length="565" mass="64023">MTDTFGCTGKDLFERGKSLYENRHYQLALQTLKDASDCYDIPTHDAGRAEYLIHVIHLKGYGTSLEYNQAVDWLMAYANEGCKHALFEVGLVYMLNKRCQSEEELGRKYVLESAEKGNIVAQLFLGSFYQKYGIHRDFEQSLYWLKQAAIVDNRIDGDSPECFKAHYLIGLVYKRGLGVPVDLKLALHWFEKSSNGNYGLGRLEKGLIRYFSGAVGPIEEKAGIEWLQKLANKGSAYAQAELGKRFCKKSAEFCDYKKAMDWFREAVYNTGNSTAQYGMGLMYKKGWGVEINYNTAVSWFKKAADQDDSNGQFALGRMYTEGKGLKQDWHEGVHWYIKSVENGDNPKAQYHLSQCYYKGRGTLKDISLGLELLTSSVEQGNNKAQKRFRLLYDKGGFTRTNSSEALALFKNSISNDASSISLYNIGKMFFSGSGVPKNFGLAIEYYTKSAGEGNKDAIRELKRLQLNEDNKKLMASVNEDPDDTDSILSSLKITTNHVENIRSTILLETDESPKFFHVEDTRTTVINNNDEGPHFLHVENTRAINVNFDPRISNASSFDRRGNYH</sequence>
<dbReference type="OrthoDB" id="2253126at2759"/>
<dbReference type="InterPro" id="IPR006597">
    <property type="entry name" value="Sel1-like"/>
</dbReference>
<reference evidence="2" key="1">
    <citation type="submission" date="2020-12" db="EMBL/GenBank/DDBJ databases">
        <title>Metabolic potential, ecology and presence of endohyphal bacteria is reflected in genomic diversity of Mucoromycotina.</title>
        <authorList>
            <person name="Muszewska A."/>
            <person name="Okrasinska A."/>
            <person name="Steczkiewicz K."/>
            <person name="Drgas O."/>
            <person name="Orlowska M."/>
            <person name="Perlinska-Lenart U."/>
            <person name="Aleksandrzak-Piekarczyk T."/>
            <person name="Szatraj K."/>
            <person name="Zielenkiewicz U."/>
            <person name="Pilsyk S."/>
            <person name="Malc E."/>
            <person name="Mieczkowski P."/>
            <person name="Kruszewska J.S."/>
            <person name="Biernat P."/>
            <person name="Pawlowska J."/>
        </authorList>
    </citation>
    <scope>NUCLEOTIDE SEQUENCE</scope>
    <source>
        <strain evidence="2">WA0000017839</strain>
    </source>
</reference>
<dbReference type="EMBL" id="JAEPRD010000075">
    <property type="protein sequence ID" value="KAG2201072.1"/>
    <property type="molecule type" value="Genomic_DNA"/>
</dbReference>
<dbReference type="InterPro" id="IPR011990">
    <property type="entry name" value="TPR-like_helical_dom_sf"/>
</dbReference>
<dbReference type="SMART" id="SM00671">
    <property type="entry name" value="SEL1"/>
    <property type="match status" value="9"/>
</dbReference>
<dbReference type="Pfam" id="PF08238">
    <property type="entry name" value="Sel1"/>
    <property type="match status" value="8"/>
</dbReference>
<gene>
    <name evidence="2" type="ORF">INT47_010824</name>
</gene>
<accession>A0A8H7QZB9</accession>
<evidence type="ECO:0008006" key="4">
    <source>
        <dbReference type="Google" id="ProtNLM"/>
    </source>
</evidence>
<proteinExistence type="inferred from homology"/>
<dbReference type="Gene3D" id="1.25.40.10">
    <property type="entry name" value="Tetratricopeptide repeat domain"/>
    <property type="match status" value="2"/>
</dbReference>
<organism evidence="2 3">
    <name type="scientific">Mucor saturninus</name>
    <dbReference type="NCBI Taxonomy" id="64648"/>
    <lineage>
        <taxon>Eukaryota</taxon>
        <taxon>Fungi</taxon>
        <taxon>Fungi incertae sedis</taxon>
        <taxon>Mucoromycota</taxon>
        <taxon>Mucoromycotina</taxon>
        <taxon>Mucoromycetes</taxon>
        <taxon>Mucorales</taxon>
        <taxon>Mucorineae</taxon>
        <taxon>Mucoraceae</taxon>
        <taxon>Mucor</taxon>
    </lineage>
</organism>
<dbReference type="PANTHER" id="PTHR11102">
    <property type="entry name" value="SEL-1-LIKE PROTEIN"/>
    <property type="match status" value="1"/>
</dbReference>
<comment type="similarity">
    <text evidence="1">Belongs to the sel-1 family.</text>
</comment>